<dbReference type="Proteomes" id="UP000323917">
    <property type="component" value="Chromosome"/>
</dbReference>
<dbReference type="EMBL" id="CP042913">
    <property type="protein sequence ID" value="QEG33703.1"/>
    <property type="molecule type" value="Genomic_DNA"/>
</dbReference>
<organism evidence="2 3">
    <name type="scientific">Bythopirellula goksoeyrii</name>
    <dbReference type="NCBI Taxonomy" id="1400387"/>
    <lineage>
        <taxon>Bacteria</taxon>
        <taxon>Pseudomonadati</taxon>
        <taxon>Planctomycetota</taxon>
        <taxon>Planctomycetia</taxon>
        <taxon>Pirellulales</taxon>
        <taxon>Lacipirellulaceae</taxon>
        <taxon>Bythopirellula</taxon>
    </lineage>
</organism>
<gene>
    <name evidence="2" type="ORF">Pr1d_09680</name>
</gene>
<keyword evidence="3" id="KW-1185">Reference proteome</keyword>
<name>A0A5B9QHV0_9BACT</name>
<protein>
    <recommendedName>
        <fullName evidence="1">Putative phage metallopeptidase domain-containing protein</fullName>
    </recommendedName>
</protein>
<dbReference type="Pfam" id="PF18894">
    <property type="entry name" value="PhageMetallopep"/>
    <property type="match status" value="1"/>
</dbReference>
<evidence type="ECO:0000313" key="2">
    <source>
        <dbReference type="EMBL" id="QEG33703.1"/>
    </source>
</evidence>
<proteinExistence type="predicted"/>
<accession>A0A5B9QHV0</accession>
<evidence type="ECO:0000259" key="1">
    <source>
        <dbReference type="Pfam" id="PF18894"/>
    </source>
</evidence>
<reference evidence="2 3" key="1">
    <citation type="submission" date="2019-08" db="EMBL/GenBank/DDBJ databases">
        <title>Deep-cultivation of Planctomycetes and their phenomic and genomic characterization uncovers novel biology.</title>
        <authorList>
            <person name="Wiegand S."/>
            <person name="Jogler M."/>
            <person name="Boedeker C."/>
            <person name="Pinto D."/>
            <person name="Vollmers J."/>
            <person name="Rivas-Marin E."/>
            <person name="Kohn T."/>
            <person name="Peeters S.H."/>
            <person name="Heuer A."/>
            <person name="Rast P."/>
            <person name="Oberbeckmann S."/>
            <person name="Bunk B."/>
            <person name="Jeske O."/>
            <person name="Meyerdierks A."/>
            <person name="Storesund J.E."/>
            <person name="Kallscheuer N."/>
            <person name="Luecker S."/>
            <person name="Lage O.M."/>
            <person name="Pohl T."/>
            <person name="Merkel B.J."/>
            <person name="Hornburger P."/>
            <person name="Mueller R.-W."/>
            <person name="Bruemmer F."/>
            <person name="Labrenz M."/>
            <person name="Spormann A.M."/>
            <person name="Op den Camp H."/>
            <person name="Overmann J."/>
            <person name="Amann R."/>
            <person name="Jetten M.S.M."/>
            <person name="Mascher T."/>
            <person name="Medema M.H."/>
            <person name="Devos D.P."/>
            <person name="Kaster A.-K."/>
            <person name="Ovreas L."/>
            <person name="Rohde M."/>
            <person name="Galperin M.Y."/>
            <person name="Jogler C."/>
        </authorList>
    </citation>
    <scope>NUCLEOTIDE SEQUENCE [LARGE SCALE GENOMIC DNA]</scope>
    <source>
        <strain evidence="2 3">Pr1d</strain>
    </source>
</reference>
<sequence length="193" mass="22381">MESPRPGFDFTFAMRQLCDDMAERLPELNHIDMRRVAISVSQTRQDVSHGMYASLTPLRFESGEKRKTIRGVDWEVPPLLDDQGIEYLYLLSFYLPRFQNTSLEEKLATVVHELWHIGPGFDGDLRRHAGRYYAHGPSQRDYDAHVARLAQAWLVRNPPAHLYEFLSLDFSELIAEYGQVFGSRWPAPQLVRC</sequence>
<dbReference type="AlphaFoldDB" id="A0A5B9QHV0"/>
<dbReference type="RefSeq" id="WP_148072434.1">
    <property type="nucleotide sequence ID" value="NZ_CP042913.1"/>
</dbReference>
<dbReference type="KEGG" id="bgok:Pr1d_09680"/>
<dbReference type="OrthoDB" id="5395677at2"/>
<feature type="domain" description="Putative phage metallopeptidase" evidence="1">
    <location>
        <begin position="15"/>
        <end position="128"/>
    </location>
</feature>
<evidence type="ECO:0000313" key="3">
    <source>
        <dbReference type="Proteomes" id="UP000323917"/>
    </source>
</evidence>
<dbReference type="InterPro" id="IPR043998">
    <property type="entry name" value="Put_Metallopep"/>
</dbReference>